<evidence type="ECO:0000313" key="3">
    <source>
        <dbReference type="Proteomes" id="UP001614391"/>
    </source>
</evidence>
<evidence type="ECO:0000313" key="2">
    <source>
        <dbReference type="EMBL" id="MFI9122495.1"/>
    </source>
</evidence>
<sequence length="95" mass="10362">MSSATVLPLPHRPVRTATRASVALPSSALDAMLDATYETHRQFRHGAFAHPCPTCHVPAGELCLTRRSVHAARRLAHRVQVAQTEPFPRTAARAC</sequence>
<proteinExistence type="predicted"/>
<dbReference type="Pfam" id="PF24623">
    <property type="entry name" value="Phage_zn_bind_8"/>
    <property type="match status" value="1"/>
</dbReference>
<accession>A0ABW8D1Q2</accession>
<name>A0ABW8D1Q2_STRBI</name>
<dbReference type="InterPro" id="IPR056911">
    <property type="entry name" value="Phage_Znf_bind_put"/>
</dbReference>
<dbReference type="EMBL" id="JBITYT010000011">
    <property type="protein sequence ID" value="MFI9122495.1"/>
    <property type="molecule type" value="Genomic_DNA"/>
</dbReference>
<protein>
    <recommendedName>
        <fullName evidence="1">DNA-binding phage zinc finger domain-containing protein</fullName>
    </recommendedName>
</protein>
<dbReference type="RefSeq" id="WP_399618475.1">
    <property type="nucleotide sequence ID" value="NZ_JBITYT010000011.1"/>
</dbReference>
<dbReference type="Proteomes" id="UP001614391">
    <property type="component" value="Unassembled WGS sequence"/>
</dbReference>
<organism evidence="2 3">
    <name type="scientific">Streptomyces bikiniensis</name>
    <dbReference type="NCBI Taxonomy" id="1896"/>
    <lineage>
        <taxon>Bacteria</taxon>
        <taxon>Bacillati</taxon>
        <taxon>Actinomycetota</taxon>
        <taxon>Actinomycetes</taxon>
        <taxon>Kitasatosporales</taxon>
        <taxon>Streptomycetaceae</taxon>
        <taxon>Streptomyces</taxon>
    </lineage>
</organism>
<feature type="domain" description="DNA-binding phage zinc finger" evidence="1">
    <location>
        <begin position="40"/>
        <end position="80"/>
    </location>
</feature>
<gene>
    <name evidence="2" type="ORF">ACIGW0_24430</name>
</gene>
<comment type="caution">
    <text evidence="2">The sequence shown here is derived from an EMBL/GenBank/DDBJ whole genome shotgun (WGS) entry which is preliminary data.</text>
</comment>
<keyword evidence="3" id="KW-1185">Reference proteome</keyword>
<evidence type="ECO:0000259" key="1">
    <source>
        <dbReference type="Pfam" id="PF24623"/>
    </source>
</evidence>
<reference evidence="2 3" key="1">
    <citation type="submission" date="2024-10" db="EMBL/GenBank/DDBJ databases">
        <title>The Natural Products Discovery Center: Release of the First 8490 Sequenced Strains for Exploring Actinobacteria Biosynthetic Diversity.</title>
        <authorList>
            <person name="Kalkreuter E."/>
            <person name="Kautsar S.A."/>
            <person name="Yang D."/>
            <person name="Bader C.D."/>
            <person name="Teijaro C.N."/>
            <person name="Fluegel L."/>
            <person name="Davis C.M."/>
            <person name="Simpson J.R."/>
            <person name="Lauterbach L."/>
            <person name="Steele A.D."/>
            <person name="Gui C."/>
            <person name="Meng S."/>
            <person name="Li G."/>
            <person name="Viehrig K."/>
            <person name="Ye F."/>
            <person name="Su P."/>
            <person name="Kiefer A.F."/>
            <person name="Nichols A."/>
            <person name="Cepeda A.J."/>
            <person name="Yan W."/>
            <person name="Fan B."/>
            <person name="Jiang Y."/>
            <person name="Adhikari A."/>
            <person name="Zheng C.-J."/>
            <person name="Schuster L."/>
            <person name="Cowan T.M."/>
            <person name="Smanski M.J."/>
            <person name="Chevrette M.G."/>
            <person name="De Carvalho L.P.S."/>
            <person name="Shen B."/>
        </authorList>
    </citation>
    <scope>NUCLEOTIDE SEQUENCE [LARGE SCALE GENOMIC DNA]</scope>
    <source>
        <strain evidence="2 3">NPDC053346</strain>
    </source>
</reference>